<sequence>MGSNKRMVGGECRGSTSQGTARSHERPSEYGSGCRQFDATRGSVIERSPNDVIPSNSISHTHTIQVNTSSSHGVKLLNCRPYPVVCTRTKQTADRVLQVQLPGARTEHSRSE</sequence>
<dbReference type="EMBL" id="CH985980">
    <property type="protein sequence ID" value="EDX15923.1"/>
    <property type="molecule type" value="Genomic_DNA"/>
</dbReference>
<feature type="region of interest" description="Disordered" evidence="1">
    <location>
        <begin position="1"/>
        <end position="36"/>
    </location>
</feature>
<evidence type="ECO:0000256" key="1">
    <source>
        <dbReference type="SAM" id="MobiDB-lite"/>
    </source>
</evidence>
<reference evidence="2 3" key="1">
    <citation type="journal article" date="2007" name="Nature">
        <title>Evolution of genes and genomes on the Drosophila phylogeny.</title>
        <authorList>
            <consortium name="Drosophila 12 Genomes Consortium"/>
            <person name="Clark A.G."/>
            <person name="Eisen M.B."/>
            <person name="Smith D.R."/>
            <person name="Bergman C.M."/>
            <person name="Oliver B."/>
            <person name="Markow T.A."/>
            <person name="Kaufman T.C."/>
            <person name="Kellis M."/>
            <person name="Gelbart W."/>
            <person name="Iyer V.N."/>
            <person name="Pollard D.A."/>
            <person name="Sackton T.B."/>
            <person name="Larracuente A.M."/>
            <person name="Singh N.D."/>
            <person name="Abad J.P."/>
            <person name="Abt D.N."/>
            <person name="Adryan B."/>
            <person name="Aguade M."/>
            <person name="Akashi H."/>
            <person name="Anderson W.W."/>
            <person name="Aquadro C.F."/>
            <person name="Ardell D.H."/>
            <person name="Arguello R."/>
            <person name="Artieri C.G."/>
            <person name="Barbash D.A."/>
            <person name="Barker D."/>
            <person name="Barsanti P."/>
            <person name="Batterham P."/>
            <person name="Batzoglou S."/>
            <person name="Begun D."/>
            <person name="Bhutkar A."/>
            <person name="Blanco E."/>
            <person name="Bosak S.A."/>
            <person name="Bradley R.K."/>
            <person name="Brand A.D."/>
            <person name="Brent M.R."/>
            <person name="Brooks A.N."/>
            <person name="Brown R.H."/>
            <person name="Butlin R.K."/>
            <person name="Caggese C."/>
            <person name="Calvi B.R."/>
            <person name="Bernardo de Carvalho A."/>
            <person name="Caspi A."/>
            <person name="Castrezana S."/>
            <person name="Celniker S.E."/>
            <person name="Chang J.L."/>
            <person name="Chapple C."/>
            <person name="Chatterji S."/>
            <person name="Chinwalla A."/>
            <person name="Civetta A."/>
            <person name="Clifton S.W."/>
            <person name="Comeron J.M."/>
            <person name="Costello J.C."/>
            <person name="Coyne J.A."/>
            <person name="Daub J."/>
            <person name="David R.G."/>
            <person name="Delcher A.L."/>
            <person name="Delehaunty K."/>
            <person name="Do C.B."/>
            <person name="Ebling H."/>
            <person name="Edwards K."/>
            <person name="Eickbush T."/>
            <person name="Evans J.D."/>
            <person name="Filipski A."/>
            <person name="Findeiss S."/>
            <person name="Freyhult E."/>
            <person name="Fulton L."/>
            <person name="Fulton R."/>
            <person name="Garcia A.C."/>
            <person name="Gardiner A."/>
            <person name="Garfield D.A."/>
            <person name="Garvin B.E."/>
            <person name="Gibson G."/>
            <person name="Gilbert D."/>
            <person name="Gnerre S."/>
            <person name="Godfrey J."/>
            <person name="Good R."/>
            <person name="Gotea V."/>
            <person name="Gravely B."/>
            <person name="Greenberg A.J."/>
            <person name="Griffiths-Jones S."/>
            <person name="Gross S."/>
            <person name="Guigo R."/>
            <person name="Gustafson E.A."/>
            <person name="Haerty W."/>
            <person name="Hahn M.W."/>
            <person name="Halligan D.L."/>
            <person name="Halpern A.L."/>
            <person name="Halter G.M."/>
            <person name="Han M.V."/>
            <person name="Heger A."/>
            <person name="Hillier L."/>
            <person name="Hinrichs A.S."/>
            <person name="Holmes I."/>
            <person name="Hoskins R.A."/>
            <person name="Hubisz M.J."/>
            <person name="Hultmark D."/>
            <person name="Huntley M.A."/>
            <person name="Jaffe D.B."/>
            <person name="Jagadeeshan S."/>
            <person name="Jeck W.R."/>
            <person name="Johnson J."/>
            <person name="Jones C.D."/>
            <person name="Jordan W.C."/>
            <person name="Karpen G.H."/>
            <person name="Kataoka E."/>
            <person name="Keightley P.D."/>
            <person name="Kheradpour P."/>
            <person name="Kirkness E.F."/>
            <person name="Koerich L.B."/>
            <person name="Kristiansen K."/>
            <person name="Kudrna D."/>
            <person name="Kulathinal R.J."/>
            <person name="Kumar S."/>
            <person name="Kwok R."/>
            <person name="Lander E."/>
            <person name="Langley C.H."/>
            <person name="Lapoint R."/>
            <person name="Lazzaro B.P."/>
            <person name="Lee S.J."/>
            <person name="Levesque L."/>
            <person name="Li R."/>
            <person name="Lin C.F."/>
            <person name="Lin M.F."/>
            <person name="Lindblad-Toh K."/>
            <person name="Llopart A."/>
            <person name="Long M."/>
            <person name="Low L."/>
            <person name="Lozovsky E."/>
            <person name="Lu J."/>
            <person name="Luo M."/>
            <person name="Machado C.A."/>
            <person name="Makalowski W."/>
            <person name="Marzo M."/>
            <person name="Matsuda M."/>
            <person name="Matzkin L."/>
            <person name="McAllister B."/>
            <person name="McBride C.S."/>
            <person name="McKernan B."/>
            <person name="McKernan K."/>
            <person name="Mendez-Lago M."/>
            <person name="Minx P."/>
            <person name="Mollenhauer M.U."/>
            <person name="Montooth K."/>
            <person name="Mount S.M."/>
            <person name="Mu X."/>
            <person name="Myers E."/>
            <person name="Negre B."/>
            <person name="Newfeld S."/>
            <person name="Nielsen R."/>
            <person name="Noor M.A."/>
            <person name="O'Grady P."/>
            <person name="Pachter L."/>
            <person name="Papaceit M."/>
            <person name="Parisi M.J."/>
            <person name="Parisi M."/>
            <person name="Parts L."/>
            <person name="Pedersen J.S."/>
            <person name="Pesole G."/>
            <person name="Phillippy A.M."/>
            <person name="Ponting C.P."/>
            <person name="Pop M."/>
            <person name="Porcelli D."/>
            <person name="Powell J.R."/>
            <person name="Prohaska S."/>
            <person name="Pruitt K."/>
            <person name="Puig M."/>
            <person name="Quesneville H."/>
            <person name="Ram K.R."/>
            <person name="Rand D."/>
            <person name="Rasmussen M.D."/>
            <person name="Reed L.K."/>
            <person name="Reenan R."/>
            <person name="Reily A."/>
            <person name="Remington K.A."/>
            <person name="Rieger T.T."/>
            <person name="Ritchie M.G."/>
            <person name="Robin C."/>
            <person name="Rogers Y.H."/>
            <person name="Rohde C."/>
            <person name="Rozas J."/>
            <person name="Rubenfield M.J."/>
            <person name="Ruiz A."/>
            <person name="Russo S."/>
            <person name="Salzberg S.L."/>
            <person name="Sanchez-Gracia A."/>
            <person name="Saranga D.J."/>
            <person name="Sato H."/>
            <person name="Schaeffer S.W."/>
            <person name="Schatz M.C."/>
            <person name="Schlenke T."/>
            <person name="Schwartz R."/>
            <person name="Segarra C."/>
            <person name="Singh R.S."/>
            <person name="Sirot L."/>
            <person name="Sirota M."/>
            <person name="Sisneros N.B."/>
            <person name="Smith C.D."/>
            <person name="Smith T.F."/>
            <person name="Spieth J."/>
            <person name="Stage D.E."/>
            <person name="Stark A."/>
            <person name="Stephan W."/>
            <person name="Strausberg R.L."/>
            <person name="Strempel S."/>
            <person name="Sturgill D."/>
            <person name="Sutton G."/>
            <person name="Sutton G.G."/>
            <person name="Tao W."/>
            <person name="Teichmann S."/>
            <person name="Tobari Y.N."/>
            <person name="Tomimura Y."/>
            <person name="Tsolas J.M."/>
            <person name="Valente V.L."/>
            <person name="Venter E."/>
            <person name="Venter J.C."/>
            <person name="Vicario S."/>
            <person name="Vieira F.G."/>
            <person name="Vilella A.J."/>
            <person name="Villasante A."/>
            <person name="Walenz B."/>
            <person name="Wang J."/>
            <person name="Wasserman M."/>
            <person name="Watts T."/>
            <person name="Wilson D."/>
            <person name="Wilson R.K."/>
            <person name="Wing R.A."/>
            <person name="Wolfner M.F."/>
            <person name="Wong A."/>
            <person name="Wong G.K."/>
            <person name="Wu C.I."/>
            <person name="Wu G."/>
            <person name="Yamamoto D."/>
            <person name="Yang H.P."/>
            <person name="Yang S.P."/>
            <person name="Yorke J.A."/>
            <person name="Yoshida K."/>
            <person name="Zdobnov E."/>
            <person name="Zhang P."/>
            <person name="Zhang Y."/>
            <person name="Zimin A.V."/>
            <person name="Baldwin J."/>
            <person name="Abdouelleil A."/>
            <person name="Abdulkadir J."/>
            <person name="Abebe A."/>
            <person name="Abera B."/>
            <person name="Abreu J."/>
            <person name="Acer S.C."/>
            <person name="Aftuck L."/>
            <person name="Alexander A."/>
            <person name="An P."/>
            <person name="Anderson E."/>
            <person name="Anderson S."/>
            <person name="Arachi H."/>
            <person name="Azer M."/>
            <person name="Bachantsang P."/>
            <person name="Barry A."/>
            <person name="Bayul T."/>
            <person name="Berlin A."/>
            <person name="Bessette D."/>
            <person name="Bloom T."/>
            <person name="Blye J."/>
            <person name="Boguslavskiy L."/>
            <person name="Bonnet C."/>
            <person name="Boukhgalter B."/>
            <person name="Bourzgui I."/>
            <person name="Brown A."/>
            <person name="Cahill P."/>
            <person name="Channer S."/>
            <person name="Cheshatsang Y."/>
            <person name="Chuda L."/>
            <person name="Citroen M."/>
            <person name="Collymore A."/>
            <person name="Cooke P."/>
            <person name="Costello M."/>
            <person name="D'Aco K."/>
            <person name="Daza R."/>
            <person name="De Haan G."/>
            <person name="DeGray S."/>
            <person name="DeMaso C."/>
            <person name="Dhargay N."/>
            <person name="Dooley K."/>
            <person name="Dooley E."/>
            <person name="Doricent M."/>
            <person name="Dorje P."/>
            <person name="Dorjee K."/>
            <person name="Dupes A."/>
            <person name="Elong R."/>
            <person name="Falk J."/>
            <person name="Farina A."/>
            <person name="Faro S."/>
            <person name="Ferguson D."/>
            <person name="Fisher S."/>
            <person name="Foley C.D."/>
            <person name="Franke A."/>
            <person name="Friedrich D."/>
            <person name="Gadbois L."/>
            <person name="Gearin G."/>
            <person name="Gearin C.R."/>
            <person name="Giannoukos G."/>
            <person name="Goode T."/>
            <person name="Graham J."/>
            <person name="Grandbois E."/>
            <person name="Grewal S."/>
            <person name="Gyaltsen K."/>
            <person name="Hafez N."/>
            <person name="Hagos B."/>
            <person name="Hall J."/>
            <person name="Henson C."/>
            <person name="Hollinger A."/>
            <person name="Honan T."/>
            <person name="Huard M.D."/>
            <person name="Hughes L."/>
            <person name="Hurhula B."/>
            <person name="Husby M.E."/>
            <person name="Kamat A."/>
            <person name="Kanga B."/>
            <person name="Kashin S."/>
            <person name="Khazanovich D."/>
            <person name="Kisner P."/>
            <person name="Lance K."/>
            <person name="Lara M."/>
            <person name="Lee W."/>
            <person name="Lennon N."/>
            <person name="Letendre F."/>
            <person name="LeVine R."/>
            <person name="Lipovsky A."/>
            <person name="Liu X."/>
            <person name="Liu J."/>
            <person name="Liu S."/>
            <person name="Lokyitsang T."/>
            <person name="Lokyitsang Y."/>
            <person name="Lubonja R."/>
            <person name="Lui A."/>
            <person name="MacDonald P."/>
            <person name="Magnisalis V."/>
            <person name="Maru K."/>
            <person name="Matthews C."/>
            <person name="McCusker W."/>
            <person name="McDonough S."/>
            <person name="Mehta T."/>
            <person name="Meldrim J."/>
            <person name="Meneus L."/>
            <person name="Mihai O."/>
            <person name="Mihalev A."/>
            <person name="Mihova T."/>
            <person name="Mittelman R."/>
            <person name="Mlenga V."/>
            <person name="Montmayeur A."/>
            <person name="Mulrain L."/>
            <person name="Navidi A."/>
            <person name="Naylor J."/>
            <person name="Negash T."/>
            <person name="Nguyen T."/>
            <person name="Nguyen N."/>
            <person name="Nicol R."/>
            <person name="Norbu C."/>
            <person name="Norbu N."/>
            <person name="Novod N."/>
            <person name="O'Neill B."/>
            <person name="Osman S."/>
            <person name="Markiewicz E."/>
            <person name="Oyono O.L."/>
            <person name="Patti C."/>
            <person name="Phunkhang P."/>
            <person name="Pierre F."/>
            <person name="Priest M."/>
            <person name="Raghuraman S."/>
            <person name="Rege F."/>
            <person name="Reyes R."/>
            <person name="Rise C."/>
            <person name="Rogov P."/>
            <person name="Ross K."/>
            <person name="Ryan E."/>
            <person name="Settipalli S."/>
            <person name="Shea T."/>
            <person name="Sherpa N."/>
            <person name="Shi L."/>
            <person name="Shih D."/>
            <person name="Sparrow T."/>
            <person name="Spaulding J."/>
            <person name="Stalker J."/>
            <person name="Stange-Thomann N."/>
            <person name="Stavropoulos S."/>
            <person name="Stone C."/>
            <person name="Strader C."/>
            <person name="Tesfaye S."/>
            <person name="Thomson T."/>
            <person name="Thoulutsang Y."/>
            <person name="Thoulutsang D."/>
            <person name="Topham K."/>
            <person name="Topping I."/>
            <person name="Tsamla T."/>
            <person name="Vassiliev H."/>
            <person name="Vo A."/>
            <person name="Wangchuk T."/>
            <person name="Wangdi T."/>
            <person name="Weiand M."/>
            <person name="Wilkinson J."/>
            <person name="Wilson A."/>
            <person name="Yadav S."/>
            <person name="Young G."/>
            <person name="Yu Q."/>
            <person name="Zembek L."/>
            <person name="Zhong D."/>
            <person name="Zimmer A."/>
            <person name="Zwirko Z."/>
            <person name="Jaffe D.B."/>
            <person name="Alvarez P."/>
            <person name="Brockman W."/>
            <person name="Butler J."/>
            <person name="Chin C."/>
            <person name="Gnerre S."/>
            <person name="Grabherr M."/>
            <person name="Kleber M."/>
            <person name="Mauceli E."/>
            <person name="MacCallum I."/>
        </authorList>
    </citation>
    <scope>NUCLEOTIDE SEQUENCE [LARGE SCALE GENOMIC DNA]</scope>
    <source>
        <strain evidence="3">white501</strain>
    </source>
</reference>
<dbReference type="OrthoDB" id="7869882at2759"/>
<evidence type="ECO:0000313" key="2">
    <source>
        <dbReference type="EMBL" id="EDX15923.1"/>
    </source>
</evidence>
<protein>
    <submittedName>
        <fullName evidence="2">GD22038</fullName>
    </submittedName>
</protein>
<accession>B4NV48</accession>
<evidence type="ECO:0000313" key="3">
    <source>
        <dbReference type="Proteomes" id="UP000000304"/>
    </source>
</evidence>
<gene>
    <name evidence="2" type="primary">Dsim\GD22038</name>
    <name evidence="2" type="ORF">Dsim_GD22038</name>
</gene>
<dbReference type="HOGENOM" id="CLU_2148460_0_0_1"/>
<dbReference type="AlphaFoldDB" id="B4NV48"/>
<proteinExistence type="predicted"/>
<organism evidence="2 3">
    <name type="scientific">Drosophila simulans</name>
    <name type="common">Fruit fly</name>
    <dbReference type="NCBI Taxonomy" id="7240"/>
    <lineage>
        <taxon>Eukaryota</taxon>
        <taxon>Metazoa</taxon>
        <taxon>Ecdysozoa</taxon>
        <taxon>Arthropoda</taxon>
        <taxon>Hexapoda</taxon>
        <taxon>Insecta</taxon>
        <taxon>Pterygota</taxon>
        <taxon>Neoptera</taxon>
        <taxon>Endopterygota</taxon>
        <taxon>Diptera</taxon>
        <taxon>Brachycera</taxon>
        <taxon>Muscomorpha</taxon>
        <taxon>Ephydroidea</taxon>
        <taxon>Drosophilidae</taxon>
        <taxon>Drosophila</taxon>
        <taxon>Sophophora</taxon>
    </lineage>
</organism>
<dbReference type="Proteomes" id="UP000000304">
    <property type="component" value="Unassembled WGS sequence"/>
</dbReference>
<keyword evidence="3" id="KW-1185">Reference proteome</keyword>
<name>B4NV48_DROSI</name>